<gene>
    <name evidence="1" type="ORF">I5M27_09555</name>
</gene>
<organism evidence="1 2">
    <name type="scientific">Adhaeribacter terrigena</name>
    <dbReference type="NCBI Taxonomy" id="2793070"/>
    <lineage>
        <taxon>Bacteria</taxon>
        <taxon>Pseudomonadati</taxon>
        <taxon>Bacteroidota</taxon>
        <taxon>Cytophagia</taxon>
        <taxon>Cytophagales</taxon>
        <taxon>Hymenobacteraceae</taxon>
        <taxon>Adhaeribacter</taxon>
    </lineage>
</organism>
<dbReference type="RefSeq" id="WP_200505986.1">
    <property type="nucleotide sequence ID" value="NZ_JAEHFX010000004.1"/>
</dbReference>
<dbReference type="EMBL" id="JAEHFX010000004">
    <property type="protein sequence ID" value="MBK0403231.1"/>
    <property type="molecule type" value="Genomic_DNA"/>
</dbReference>
<protein>
    <submittedName>
        <fullName evidence="1">Uncharacterized protein</fullName>
    </submittedName>
</protein>
<accession>A0ABS1C1F2</accession>
<dbReference type="Proteomes" id="UP000644147">
    <property type="component" value="Unassembled WGS sequence"/>
</dbReference>
<reference evidence="1 2" key="1">
    <citation type="submission" date="2020-12" db="EMBL/GenBank/DDBJ databases">
        <title>Bacterial novel species Adhaeribacter sp. BT258 isolated from soil.</title>
        <authorList>
            <person name="Jung H.-Y."/>
        </authorList>
    </citation>
    <scope>NUCLEOTIDE SEQUENCE [LARGE SCALE GENOMIC DNA]</scope>
    <source>
        <strain evidence="1 2">BT258</strain>
    </source>
</reference>
<keyword evidence="2" id="KW-1185">Reference proteome</keyword>
<sequence>MPEKDTVFKILNLNELQKASFSKMFASEQYGFITCPRPNGTGSLLSEVWIRV</sequence>
<evidence type="ECO:0000313" key="2">
    <source>
        <dbReference type="Proteomes" id="UP000644147"/>
    </source>
</evidence>
<name>A0ABS1C1F2_9BACT</name>
<evidence type="ECO:0000313" key="1">
    <source>
        <dbReference type="EMBL" id="MBK0403231.1"/>
    </source>
</evidence>
<proteinExistence type="predicted"/>
<comment type="caution">
    <text evidence="1">The sequence shown here is derived from an EMBL/GenBank/DDBJ whole genome shotgun (WGS) entry which is preliminary data.</text>
</comment>